<dbReference type="OrthoDB" id="2483506at2"/>
<dbReference type="Pfam" id="PF00672">
    <property type="entry name" value="HAMP"/>
    <property type="match status" value="1"/>
</dbReference>
<evidence type="ECO:0000256" key="7">
    <source>
        <dbReference type="ARBA" id="ARBA00022741"/>
    </source>
</evidence>
<dbReference type="SUPFAM" id="SSF55874">
    <property type="entry name" value="ATPase domain of HSP90 chaperone/DNA topoisomerase II/histidine kinase"/>
    <property type="match status" value="1"/>
</dbReference>
<evidence type="ECO:0000259" key="14">
    <source>
        <dbReference type="PROSITE" id="PS50885"/>
    </source>
</evidence>
<dbReference type="Gene3D" id="6.10.340.10">
    <property type="match status" value="1"/>
</dbReference>
<evidence type="ECO:0000256" key="2">
    <source>
        <dbReference type="ARBA" id="ARBA00004651"/>
    </source>
</evidence>
<dbReference type="KEGG" id="palb:EJC50_06245"/>
<evidence type="ECO:0000256" key="9">
    <source>
        <dbReference type="ARBA" id="ARBA00022840"/>
    </source>
</evidence>
<feature type="domain" description="Histidine kinase" evidence="13">
    <location>
        <begin position="819"/>
        <end position="934"/>
    </location>
</feature>
<sequence length="934" mass="106415">MSWMRSKLSPTVARIVVLSVLLTLACQVALVYIGLTYAGSIGKTINAKRVEGVLDQFQKNMQYQLSDVNNLLLLLQTPEFNDFFKNQMTLRDEFTVAREEQKLLSKLNGLHLSPSMISSIYFIGADINQQSLRKITNSSRFEKLPHLQTEVLRSSGLEELFLPSHDQFTVYTKDDFSRHFHTDNKLLTPENINGLSLFIHSIQDHLVITNGNENGVFIFIVLDDRFFNQALPLKKIAHTQFSLVGQDNRVLWSTAENQLKQAIVSGVSAKSVSGTAYTNTIKDLFPFKLRIVYSEEANSHLSFKSSLMLRMIGVALVTLFMTLFISLFYLKKVFKPFRIISRKIKNQPMSHEDDLVLRSLPEHIVRKGFHSISMRNKLILVLFLAVSLPAITDGVLYARFLSHDVKSEMVESTEEIGSFSVVSIRNRVRSMETMMNEIAVSQNFRDYFLKAKNPVINENGSSYRFNLSVFPGLDDVAYFVLLDENGSCIYSSVYSNNREFFNMDDSYLLADQDGPYWISGFKDVFHRSSTAVVKRIDSIEQSGNTYLLLVPKESVFKNVESGFSDAFYSIQDEKGLLIYQSAQKNDLSQHDLLRFSERIPEMSWHLRVDYMFGEVLEKNSVYQEQFLLSIVIEFMASIVVAFFIANLLFKPIKELRDAMERAGAGRLASQVASVESNEIGDIIRSYNSMIARLDQTVRENMSIMEENAATKIRENHLIAMKKHAELEMLQAQINPHFLYNTLETINMQSMKNGNNDISTIVGSLADLLRYSISKGADMSLLAHEMNHAMNYCTIQQIRFGYSFSVEWDIPEELRNVRVLRFILQPLIENAIKHGFAGWDSGGVIRVTAVMQGDWLHLTVSDNGAGMDKKTLARMQGELERDMDAWRSERAEGVGIGLSNVYHRLKLFYKDQMTMQITSGLMKGTVIQMAFVPEN</sequence>
<reference evidence="16" key="1">
    <citation type="submission" date="2018-12" db="EMBL/GenBank/DDBJ databases">
        <title>Genome sequence of Peanibacillus sp.</title>
        <authorList>
            <person name="Subramani G."/>
            <person name="Srinivasan S."/>
            <person name="Kim M.K."/>
        </authorList>
    </citation>
    <scope>NUCLEOTIDE SEQUENCE [LARGE SCALE GENOMIC DNA]</scope>
    <source>
        <strain evidence="16">18JY67-1</strain>
    </source>
</reference>
<feature type="domain" description="HAMP" evidence="14">
    <location>
        <begin position="646"/>
        <end position="698"/>
    </location>
</feature>
<dbReference type="RefSeq" id="WP_126013751.1">
    <property type="nucleotide sequence ID" value="NZ_CP034437.1"/>
</dbReference>
<dbReference type="PROSITE" id="PS50885">
    <property type="entry name" value="HAMP"/>
    <property type="match status" value="1"/>
</dbReference>
<keyword evidence="16" id="KW-1185">Reference proteome</keyword>
<keyword evidence="4" id="KW-1003">Cell membrane</keyword>
<dbReference type="Pfam" id="PF02518">
    <property type="entry name" value="HATPase_c"/>
    <property type="match status" value="1"/>
</dbReference>
<evidence type="ECO:0000256" key="6">
    <source>
        <dbReference type="ARBA" id="ARBA00022679"/>
    </source>
</evidence>
<comment type="subcellular location">
    <subcellularLocation>
        <location evidence="2">Cell membrane</location>
        <topology evidence="2">Multi-pass membrane protein</topology>
    </subcellularLocation>
</comment>
<evidence type="ECO:0000256" key="10">
    <source>
        <dbReference type="ARBA" id="ARBA00023012"/>
    </source>
</evidence>
<proteinExistence type="predicted"/>
<dbReference type="Gene3D" id="3.30.565.10">
    <property type="entry name" value="Histidine kinase-like ATPase, C-terminal domain"/>
    <property type="match status" value="1"/>
</dbReference>
<comment type="catalytic activity">
    <reaction evidence="1">
        <text>ATP + protein L-histidine = ADP + protein N-phospho-L-histidine.</text>
        <dbReference type="EC" id="2.7.13.3"/>
    </reaction>
</comment>
<keyword evidence="10" id="KW-0902">Two-component regulatory system</keyword>
<keyword evidence="7" id="KW-0547">Nucleotide-binding</keyword>
<dbReference type="SUPFAM" id="SSF158472">
    <property type="entry name" value="HAMP domain-like"/>
    <property type="match status" value="1"/>
</dbReference>
<dbReference type="GO" id="GO:0005524">
    <property type="term" value="F:ATP binding"/>
    <property type="evidence" value="ECO:0007669"/>
    <property type="project" value="UniProtKB-KW"/>
</dbReference>
<gene>
    <name evidence="15" type="ORF">EJC50_06245</name>
</gene>
<evidence type="ECO:0000313" key="15">
    <source>
        <dbReference type="EMBL" id="AZN39306.1"/>
    </source>
</evidence>
<keyword evidence="12" id="KW-0812">Transmembrane</keyword>
<keyword evidence="6" id="KW-0808">Transferase</keyword>
<keyword evidence="9" id="KW-0067">ATP-binding</keyword>
<dbReference type="GO" id="GO:0000155">
    <property type="term" value="F:phosphorelay sensor kinase activity"/>
    <property type="evidence" value="ECO:0007669"/>
    <property type="project" value="InterPro"/>
</dbReference>
<evidence type="ECO:0000256" key="3">
    <source>
        <dbReference type="ARBA" id="ARBA00012438"/>
    </source>
</evidence>
<dbReference type="PROSITE" id="PS50109">
    <property type="entry name" value="HIS_KIN"/>
    <property type="match status" value="1"/>
</dbReference>
<dbReference type="InterPro" id="IPR050640">
    <property type="entry name" value="Bact_2-comp_sensor_kinase"/>
</dbReference>
<keyword evidence="8 15" id="KW-0418">Kinase</keyword>
<protein>
    <recommendedName>
        <fullName evidence="3">histidine kinase</fullName>
        <ecNumber evidence="3">2.7.13.3</ecNumber>
    </recommendedName>
</protein>
<keyword evidence="11 12" id="KW-0472">Membrane</keyword>
<dbReference type="PANTHER" id="PTHR34220">
    <property type="entry name" value="SENSOR HISTIDINE KINASE YPDA"/>
    <property type="match status" value="1"/>
</dbReference>
<accession>A0A3S9A0T9</accession>
<dbReference type="SMART" id="SM00387">
    <property type="entry name" value="HATPase_c"/>
    <property type="match status" value="1"/>
</dbReference>
<dbReference type="InterPro" id="IPR036890">
    <property type="entry name" value="HATPase_C_sf"/>
</dbReference>
<organism evidence="15 16">
    <name type="scientific">Paenibacillus albus</name>
    <dbReference type="NCBI Taxonomy" id="2495582"/>
    <lineage>
        <taxon>Bacteria</taxon>
        <taxon>Bacillati</taxon>
        <taxon>Bacillota</taxon>
        <taxon>Bacilli</taxon>
        <taxon>Bacillales</taxon>
        <taxon>Paenibacillaceae</taxon>
        <taxon>Paenibacillus</taxon>
    </lineage>
</organism>
<dbReference type="CDD" id="cd06225">
    <property type="entry name" value="HAMP"/>
    <property type="match status" value="1"/>
</dbReference>
<dbReference type="Pfam" id="PF06580">
    <property type="entry name" value="His_kinase"/>
    <property type="match status" value="1"/>
</dbReference>
<dbReference type="InterPro" id="IPR005467">
    <property type="entry name" value="His_kinase_dom"/>
</dbReference>
<dbReference type="EMBL" id="CP034437">
    <property type="protein sequence ID" value="AZN39306.1"/>
    <property type="molecule type" value="Genomic_DNA"/>
</dbReference>
<name>A0A3S9A0T9_9BACL</name>
<dbReference type="PANTHER" id="PTHR34220:SF7">
    <property type="entry name" value="SENSOR HISTIDINE KINASE YPDA"/>
    <property type="match status" value="1"/>
</dbReference>
<dbReference type="Proteomes" id="UP000272528">
    <property type="component" value="Chromosome"/>
</dbReference>
<dbReference type="InterPro" id="IPR003660">
    <property type="entry name" value="HAMP_dom"/>
</dbReference>
<dbReference type="InterPro" id="IPR010559">
    <property type="entry name" value="Sig_transdc_His_kin_internal"/>
</dbReference>
<evidence type="ECO:0000256" key="8">
    <source>
        <dbReference type="ARBA" id="ARBA00022777"/>
    </source>
</evidence>
<dbReference type="SMART" id="SM00304">
    <property type="entry name" value="HAMP"/>
    <property type="match status" value="1"/>
</dbReference>
<dbReference type="AlphaFoldDB" id="A0A3S9A0T9"/>
<dbReference type="InterPro" id="IPR003594">
    <property type="entry name" value="HATPase_dom"/>
</dbReference>
<feature type="transmembrane region" description="Helical" evidence="12">
    <location>
        <begin position="626"/>
        <end position="649"/>
    </location>
</feature>
<evidence type="ECO:0000256" key="1">
    <source>
        <dbReference type="ARBA" id="ARBA00000085"/>
    </source>
</evidence>
<dbReference type="EC" id="2.7.13.3" evidence="3"/>
<evidence type="ECO:0000313" key="16">
    <source>
        <dbReference type="Proteomes" id="UP000272528"/>
    </source>
</evidence>
<evidence type="ECO:0000256" key="5">
    <source>
        <dbReference type="ARBA" id="ARBA00022553"/>
    </source>
</evidence>
<dbReference type="PROSITE" id="PS51257">
    <property type="entry name" value="PROKAR_LIPOPROTEIN"/>
    <property type="match status" value="1"/>
</dbReference>
<evidence type="ECO:0000256" key="12">
    <source>
        <dbReference type="SAM" id="Phobius"/>
    </source>
</evidence>
<feature type="transmembrane region" description="Helical" evidence="12">
    <location>
        <begin position="378"/>
        <end position="400"/>
    </location>
</feature>
<dbReference type="GO" id="GO:0005886">
    <property type="term" value="C:plasma membrane"/>
    <property type="evidence" value="ECO:0007669"/>
    <property type="project" value="UniProtKB-SubCell"/>
</dbReference>
<feature type="transmembrane region" description="Helical" evidence="12">
    <location>
        <begin position="307"/>
        <end position="330"/>
    </location>
</feature>
<evidence type="ECO:0000259" key="13">
    <source>
        <dbReference type="PROSITE" id="PS50109"/>
    </source>
</evidence>
<keyword evidence="5" id="KW-0597">Phosphoprotein</keyword>
<evidence type="ECO:0000256" key="11">
    <source>
        <dbReference type="ARBA" id="ARBA00023136"/>
    </source>
</evidence>
<keyword evidence="12" id="KW-1133">Transmembrane helix</keyword>
<evidence type="ECO:0000256" key="4">
    <source>
        <dbReference type="ARBA" id="ARBA00022475"/>
    </source>
</evidence>